<sequence length="43" mass="4726">MDVPCEHLQSSQSPSSTTWFARNLLVQNVIQCCIVAPLTYACA</sequence>
<proteinExistence type="predicted"/>
<accession>A0A0A9FTF2</accession>
<evidence type="ECO:0000313" key="1">
    <source>
        <dbReference type="EMBL" id="JAE16115.1"/>
    </source>
</evidence>
<reference evidence="1" key="1">
    <citation type="submission" date="2014-09" db="EMBL/GenBank/DDBJ databases">
        <authorList>
            <person name="Magalhaes I.L.F."/>
            <person name="Oliveira U."/>
            <person name="Santos F.R."/>
            <person name="Vidigal T.H.D.A."/>
            <person name="Brescovit A.D."/>
            <person name="Santos A.J."/>
        </authorList>
    </citation>
    <scope>NUCLEOTIDE SEQUENCE</scope>
    <source>
        <tissue evidence="1">Shoot tissue taken approximately 20 cm above the soil surface</tissue>
    </source>
</reference>
<name>A0A0A9FTF2_ARUDO</name>
<organism evidence="1">
    <name type="scientific">Arundo donax</name>
    <name type="common">Giant reed</name>
    <name type="synonym">Donax arundinaceus</name>
    <dbReference type="NCBI Taxonomy" id="35708"/>
    <lineage>
        <taxon>Eukaryota</taxon>
        <taxon>Viridiplantae</taxon>
        <taxon>Streptophyta</taxon>
        <taxon>Embryophyta</taxon>
        <taxon>Tracheophyta</taxon>
        <taxon>Spermatophyta</taxon>
        <taxon>Magnoliopsida</taxon>
        <taxon>Liliopsida</taxon>
        <taxon>Poales</taxon>
        <taxon>Poaceae</taxon>
        <taxon>PACMAD clade</taxon>
        <taxon>Arundinoideae</taxon>
        <taxon>Arundineae</taxon>
        <taxon>Arundo</taxon>
    </lineage>
</organism>
<reference evidence="1" key="2">
    <citation type="journal article" date="2015" name="Data Brief">
        <title>Shoot transcriptome of the giant reed, Arundo donax.</title>
        <authorList>
            <person name="Barrero R.A."/>
            <person name="Guerrero F.D."/>
            <person name="Moolhuijzen P."/>
            <person name="Goolsby J.A."/>
            <person name="Tidwell J."/>
            <person name="Bellgard S.E."/>
            <person name="Bellgard M.I."/>
        </authorList>
    </citation>
    <scope>NUCLEOTIDE SEQUENCE</scope>
    <source>
        <tissue evidence="1">Shoot tissue taken approximately 20 cm above the soil surface</tissue>
    </source>
</reference>
<protein>
    <submittedName>
        <fullName evidence="1">Uncharacterized protein</fullName>
    </submittedName>
</protein>
<dbReference type="AlphaFoldDB" id="A0A0A9FTF2"/>
<dbReference type="EMBL" id="GBRH01181781">
    <property type="protein sequence ID" value="JAE16115.1"/>
    <property type="molecule type" value="Transcribed_RNA"/>
</dbReference>